<evidence type="ECO:0000256" key="1">
    <source>
        <dbReference type="ARBA" id="ARBA00022737"/>
    </source>
</evidence>
<evidence type="ECO:0000313" key="4">
    <source>
        <dbReference type="Proteomes" id="UP001321479"/>
    </source>
</evidence>
<dbReference type="Proteomes" id="UP001321479">
    <property type="component" value="Segment"/>
</dbReference>
<accession>A0ABM7NRN0</accession>
<keyword evidence="4" id="KW-1185">Reference proteome</keyword>
<dbReference type="GeneID" id="80558014"/>
<dbReference type="InterPro" id="IPR002110">
    <property type="entry name" value="Ankyrin_rpt"/>
</dbReference>
<dbReference type="SMART" id="SM00248">
    <property type="entry name" value="ANK"/>
    <property type="match status" value="4"/>
</dbReference>
<sequence length="391" mass="45148">MEDSKYYAVYNKISNNYYNPNYKIGLNRDTIYEIMVDGTFPACDGVTFISVENIFQQIGYGTHIAPIKIPKYVKINYNEKTLKHNAKMCIVGDIMEFYNVNTIQMLIDNGANIENSGNLLCWASYFGYLDIIKLIIESSISLDKLKDLDHISRFKSIVTSQDYLRVCDRNNIQITDHFNVCVLIAAKEGHLNVIKYFVEIGENLHEDKYNSCLLMACKMGHLDIVQYYIEKGFDIESNNHYCLILSTIYNRNEVIDYIKQIKFNYSDHIKKCINHVTNGNSKLPPELPGVITVVKYLKKVGVNNHILYQALLTACENGDWLTTRYLIGIGIKPTNICLKIACKNNKFDIVEFITKYSCTKLDINIDNDYCLKQAKRHNNQKMIDYLTNIKN</sequence>
<name>A0ABM7NRN0_9VIRU</name>
<evidence type="ECO:0000313" key="3">
    <source>
        <dbReference type="EMBL" id="BCS82809.1"/>
    </source>
</evidence>
<dbReference type="EMBL" id="AP024483">
    <property type="protein sequence ID" value="BCS82809.1"/>
    <property type="molecule type" value="Genomic_DNA"/>
</dbReference>
<dbReference type="Gene3D" id="1.25.40.20">
    <property type="entry name" value="Ankyrin repeat-containing domain"/>
    <property type="match status" value="2"/>
</dbReference>
<dbReference type="PANTHER" id="PTHR44207">
    <property type="entry name" value="SURFACE ANTIGEN BSPA-LIKE-RELATED"/>
    <property type="match status" value="1"/>
</dbReference>
<dbReference type="Pfam" id="PF12796">
    <property type="entry name" value="Ank_2"/>
    <property type="match status" value="1"/>
</dbReference>
<dbReference type="InterPro" id="IPR036770">
    <property type="entry name" value="Ankyrin_rpt-contain_sf"/>
</dbReference>
<keyword evidence="2" id="KW-0040">ANK repeat</keyword>
<dbReference type="PROSITE" id="PS50088">
    <property type="entry name" value="ANK_REPEAT"/>
    <property type="match status" value="1"/>
</dbReference>
<dbReference type="SUPFAM" id="SSF48403">
    <property type="entry name" value="Ankyrin repeat"/>
    <property type="match status" value="1"/>
</dbReference>
<reference evidence="3 4" key="1">
    <citation type="submission" date="2021-02" db="EMBL/GenBank/DDBJ databases">
        <title>Cotonvirus japonicus, which uses Golgi apparatus of host cells for its virion factory, phylogenetically links tailed tupanvirus and icosahedral mimivirus.</title>
        <authorList>
            <person name="Takahashi H."/>
            <person name="Fukaya S."/>
            <person name="Song C."/>
            <person name="Murata K."/>
            <person name="Takemura M."/>
        </authorList>
    </citation>
    <scope>NUCLEOTIDE SEQUENCE [LARGE SCALE GENOMIC DNA]</scope>
</reference>
<dbReference type="PANTHER" id="PTHR44207:SF1">
    <property type="entry name" value="SURFACE ANTIGEN BSPA-LIKE"/>
    <property type="match status" value="1"/>
</dbReference>
<organism evidence="3 4">
    <name type="scientific">Cotonvirus japonicus</name>
    <dbReference type="NCBI Taxonomy" id="2811091"/>
    <lineage>
        <taxon>Viruses</taxon>
        <taxon>Varidnaviria</taxon>
        <taxon>Bamfordvirae</taxon>
        <taxon>Nucleocytoviricota</taxon>
        <taxon>Megaviricetes</taxon>
        <taxon>Imitervirales</taxon>
        <taxon>Mimiviridae</taxon>
        <taxon>Megamimivirinae</taxon>
        <taxon>Cotonvirus</taxon>
        <taxon>Cotonvirus japonicum</taxon>
    </lineage>
</organism>
<proteinExistence type="predicted"/>
<evidence type="ECO:0000256" key="2">
    <source>
        <dbReference type="ARBA" id="ARBA00023043"/>
    </source>
</evidence>
<protein>
    <submittedName>
        <fullName evidence="3">Ankyrin repeat protein</fullName>
    </submittedName>
</protein>
<keyword evidence="1" id="KW-0677">Repeat</keyword>
<dbReference type="RefSeq" id="YP_010841417.1">
    <property type="nucleotide sequence ID" value="NC_079139.1"/>
</dbReference>